<dbReference type="Gene3D" id="1.20.1530.20">
    <property type="match status" value="1"/>
</dbReference>
<feature type="transmembrane region" description="Helical" evidence="5">
    <location>
        <begin position="133"/>
        <end position="155"/>
    </location>
</feature>
<dbReference type="GO" id="GO:0015385">
    <property type="term" value="F:sodium:proton antiporter activity"/>
    <property type="evidence" value="ECO:0007669"/>
    <property type="project" value="InterPro"/>
</dbReference>
<feature type="transmembrane region" description="Helical" evidence="5">
    <location>
        <begin position="9"/>
        <end position="30"/>
    </location>
</feature>
<reference evidence="8" key="1">
    <citation type="journal article" date="2014" name="Genome Announc.">
        <title>Genome sequence and annotation of Acremonium chrysogenum, producer of the beta-lactam antibiotic cephalosporin C.</title>
        <authorList>
            <person name="Terfehr D."/>
            <person name="Dahlmann T.A."/>
            <person name="Specht T."/>
            <person name="Zadra I."/>
            <person name="Kuernsteiner H."/>
            <person name="Kueck U."/>
        </authorList>
    </citation>
    <scope>NUCLEOTIDE SEQUENCE [LARGE SCALE GENOMIC DNA]</scope>
    <source>
        <strain evidence="8">ATCC 11550 / CBS 779.69 / DSM 880 / IAM 14645 / JCM 23072 / IMI 49137</strain>
    </source>
</reference>
<dbReference type="InterPro" id="IPR038770">
    <property type="entry name" value="Na+/solute_symporter_sf"/>
</dbReference>
<gene>
    <name evidence="7" type="ORF">ACRE_024960</name>
</gene>
<name>A0A086TBC2_HAPC1</name>
<evidence type="ECO:0000256" key="3">
    <source>
        <dbReference type="ARBA" id="ARBA00022989"/>
    </source>
</evidence>
<dbReference type="EMBL" id="JPKY01000017">
    <property type="protein sequence ID" value="KFH46654.1"/>
    <property type="molecule type" value="Genomic_DNA"/>
</dbReference>
<comment type="caution">
    <text evidence="7">The sequence shown here is derived from an EMBL/GenBank/DDBJ whole genome shotgun (WGS) entry which is preliminary data.</text>
</comment>
<dbReference type="PANTHER" id="PTHR31382:SF1">
    <property type="entry name" value="SODIUM ION_PROTON EXCHANGER (EUROFUNG)"/>
    <property type="match status" value="1"/>
</dbReference>
<organism evidence="7 8">
    <name type="scientific">Hapsidospora chrysogenum (strain ATCC 11550 / CBS 779.69 / DSM 880 / IAM 14645 / JCM 23072 / IMI 49137)</name>
    <name type="common">Acremonium chrysogenum</name>
    <dbReference type="NCBI Taxonomy" id="857340"/>
    <lineage>
        <taxon>Eukaryota</taxon>
        <taxon>Fungi</taxon>
        <taxon>Dikarya</taxon>
        <taxon>Ascomycota</taxon>
        <taxon>Pezizomycotina</taxon>
        <taxon>Sordariomycetes</taxon>
        <taxon>Hypocreomycetidae</taxon>
        <taxon>Hypocreales</taxon>
        <taxon>Bionectriaceae</taxon>
        <taxon>Hapsidospora</taxon>
    </lineage>
</organism>
<evidence type="ECO:0000256" key="1">
    <source>
        <dbReference type="ARBA" id="ARBA00004141"/>
    </source>
</evidence>
<evidence type="ECO:0000256" key="4">
    <source>
        <dbReference type="ARBA" id="ARBA00023136"/>
    </source>
</evidence>
<sequence>MPSIRTSDFHVVCAVLGVFMTCFSFVSYLLKERLYISESCRWNPDDIFDPTRRSRCLWPVPRRLTLHIVFALLTGVVAGPYAANFLRPVRWAGGIPELETTTLDFARLALSVQVTLAGCQLPGRFVKRSWRSLLAILGPGMVGMWVVSSFLVWAICASPDAEGGFKRMPFLHALAIGACIAPTDPILAATVVKGRWADSHVPARLAQLISAESGANDGLGYPFLYFALYLIQFVGGSGQYLEKAGGAGKAMEMFFGETVGFVIVLSIAWGAAVGYVARKGLKFAESLKYIDNESFYSFAVILAVLLIGTCGMVGSDDILACFVAGNVLSWDDWFRRETANDSFEPTVDMLLNTSIFIYFGAVCPWESFAPHIHTESFLDSPLPIWRLICLGISILALRRVPVVVGLHVLGWLRPHVSSLREAGFMGFFGPIGVSAIFYLHVMLEYLRKHIVSESGDEELRTDVRELFNVAQVCVWFVVVCSVIVHGLSIPSYQLGIWFSRHTWNQALDEHRYSIRTWLAQERDAVKHHAWLSRLRDEEERIKHARVWQRQAPVRPEPSFRRVRMHPEQEASQPQG</sequence>
<protein>
    <submittedName>
        <fullName evidence="7">Na(+)/H(+) antiporter-like protein</fullName>
    </submittedName>
</protein>
<evidence type="ECO:0000256" key="5">
    <source>
        <dbReference type="SAM" id="Phobius"/>
    </source>
</evidence>
<feature type="transmembrane region" description="Helical" evidence="5">
    <location>
        <begin position="424"/>
        <end position="446"/>
    </location>
</feature>
<feature type="transmembrane region" description="Helical" evidence="5">
    <location>
        <begin position="466"/>
        <end position="487"/>
    </location>
</feature>
<evidence type="ECO:0000259" key="6">
    <source>
        <dbReference type="Pfam" id="PF00999"/>
    </source>
</evidence>
<accession>A0A086TBC2</accession>
<dbReference type="PANTHER" id="PTHR31382">
    <property type="entry name" value="NA(+)/H(+) ANTIPORTER"/>
    <property type="match status" value="1"/>
</dbReference>
<dbReference type="HOGENOM" id="CLU_008635_5_1_1"/>
<feature type="transmembrane region" description="Helical" evidence="5">
    <location>
        <begin position="64"/>
        <end position="83"/>
    </location>
</feature>
<proteinExistence type="predicted"/>
<keyword evidence="2 5" id="KW-0812">Transmembrane</keyword>
<dbReference type="Pfam" id="PF00999">
    <property type="entry name" value="Na_H_Exchanger"/>
    <property type="match status" value="1"/>
</dbReference>
<dbReference type="STRING" id="857340.A0A086TBC2"/>
<keyword evidence="8" id="KW-1185">Reference proteome</keyword>
<keyword evidence="3 5" id="KW-1133">Transmembrane helix</keyword>
<comment type="subcellular location">
    <subcellularLocation>
        <location evidence="1">Membrane</location>
        <topology evidence="1">Multi-pass membrane protein</topology>
    </subcellularLocation>
</comment>
<dbReference type="GO" id="GO:0042391">
    <property type="term" value="P:regulation of membrane potential"/>
    <property type="evidence" value="ECO:0007669"/>
    <property type="project" value="InterPro"/>
</dbReference>
<evidence type="ECO:0000256" key="2">
    <source>
        <dbReference type="ARBA" id="ARBA00022692"/>
    </source>
</evidence>
<dbReference type="AlphaFoldDB" id="A0A086TBC2"/>
<evidence type="ECO:0000313" key="7">
    <source>
        <dbReference type="EMBL" id="KFH46654.1"/>
    </source>
</evidence>
<feature type="transmembrane region" description="Helical" evidence="5">
    <location>
        <begin position="223"/>
        <end position="241"/>
    </location>
</feature>
<dbReference type="InterPro" id="IPR004712">
    <property type="entry name" value="Na+/H+_antiporter_fungi"/>
</dbReference>
<dbReference type="Proteomes" id="UP000029964">
    <property type="component" value="Unassembled WGS sequence"/>
</dbReference>
<dbReference type="OrthoDB" id="5327978at2759"/>
<dbReference type="InterPro" id="IPR006153">
    <property type="entry name" value="Cation/H_exchanger_TM"/>
</dbReference>
<dbReference type="GO" id="GO:0120029">
    <property type="term" value="P:proton export across plasma membrane"/>
    <property type="evidence" value="ECO:0007669"/>
    <property type="project" value="InterPro"/>
</dbReference>
<feature type="domain" description="Cation/H+ exchanger transmembrane" evidence="6">
    <location>
        <begin position="68"/>
        <end position="490"/>
    </location>
</feature>
<keyword evidence="4 5" id="KW-0472">Membrane</keyword>
<feature type="transmembrane region" description="Helical" evidence="5">
    <location>
        <begin position="295"/>
        <end position="328"/>
    </location>
</feature>
<dbReference type="GO" id="GO:0036376">
    <property type="term" value="P:sodium ion export across plasma membrane"/>
    <property type="evidence" value="ECO:0007669"/>
    <property type="project" value="InterPro"/>
</dbReference>
<evidence type="ECO:0000313" key="8">
    <source>
        <dbReference type="Proteomes" id="UP000029964"/>
    </source>
</evidence>
<feature type="transmembrane region" description="Helical" evidence="5">
    <location>
        <begin position="253"/>
        <end position="275"/>
    </location>
</feature>
<dbReference type="GO" id="GO:0005886">
    <property type="term" value="C:plasma membrane"/>
    <property type="evidence" value="ECO:0007669"/>
    <property type="project" value="InterPro"/>
</dbReference>